<dbReference type="NCBIfam" id="TIGR00756">
    <property type="entry name" value="PPR"/>
    <property type="match status" value="8"/>
</dbReference>
<evidence type="ECO:0000256" key="2">
    <source>
        <dbReference type="ARBA" id="ARBA00022737"/>
    </source>
</evidence>
<feature type="repeat" description="PPR" evidence="3">
    <location>
        <begin position="428"/>
        <end position="462"/>
    </location>
</feature>
<dbReference type="Pfam" id="PF13041">
    <property type="entry name" value="PPR_2"/>
    <property type="match status" value="2"/>
</dbReference>
<dbReference type="AlphaFoldDB" id="A0A9Q0KKK4"/>
<dbReference type="Pfam" id="PF01535">
    <property type="entry name" value="PPR"/>
    <property type="match status" value="3"/>
</dbReference>
<accession>A0A9Q0KKK4</accession>
<feature type="repeat" description="PPR" evidence="3">
    <location>
        <begin position="323"/>
        <end position="357"/>
    </location>
</feature>
<name>A0A9Q0KKK4_9MAGN</name>
<dbReference type="PANTHER" id="PTHR47447:SF28">
    <property type="entry name" value="PENTACOTRIPEPTIDE-REPEAT REGION OF PRORP DOMAIN-CONTAINING PROTEIN"/>
    <property type="match status" value="1"/>
</dbReference>
<proteinExistence type="inferred from homology"/>
<dbReference type="Gene3D" id="1.25.40.10">
    <property type="entry name" value="Tetratricopeptide repeat domain"/>
    <property type="match status" value="5"/>
</dbReference>
<keyword evidence="5" id="KW-1185">Reference proteome</keyword>
<feature type="repeat" description="PPR" evidence="3">
    <location>
        <begin position="216"/>
        <end position="250"/>
    </location>
</feature>
<reference evidence="4" key="1">
    <citation type="journal article" date="2023" name="Plant J.">
        <title>The genome of the king protea, Protea cynaroides.</title>
        <authorList>
            <person name="Chang J."/>
            <person name="Duong T.A."/>
            <person name="Schoeman C."/>
            <person name="Ma X."/>
            <person name="Roodt D."/>
            <person name="Barker N."/>
            <person name="Li Z."/>
            <person name="Van de Peer Y."/>
            <person name="Mizrachi E."/>
        </authorList>
    </citation>
    <scope>NUCLEOTIDE SEQUENCE</scope>
    <source>
        <tissue evidence="4">Young leaves</tissue>
    </source>
</reference>
<feature type="repeat" description="PPR" evidence="3">
    <location>
        <begin position="358"/>
        <end position="392"/>
    </location>
</feature>
<feature type="repeat" description="PPR" evidence="3">
    <location>
        <begin position="111"/>
        <end position="145"/>
    </location>
</feature>
<sequence length="500" mass="57415">MVCSWRESYPFAMKRLYSLRTCGVEYVSEAVRDSREALSVSNAGFRTANSGAWLAALQCLRLELEEVMEKVKMITPFRLSPLLRLEKDTKLALQLFRNPNPDCSQKPFRYSLLSYDIIISKLGRAKMFNEMEEILEQMREENRFSPKEVIFCNIITFYGRSRLSEQALRTYDRISSFRCQRTVRSLNALLNALLNCRKLDKIQEIYLDLDRYSSPDSCTYNILINAACRSKSLDVAWDLFDEMGKKGIQPNEITFATLISALCESSMLEDAFRLKEEMQRVFHVKPNAFVYVSLIKGLCKANELNLAFKLKEEMLMDNTLGLDSAVYSTLITALFRAGRKAEVSDVLEEMTKAGCKPDTVTYNAMISGFCMEKDFDPAFSVLDEMKEKGCKPDVISYNIIIAKLCKEGRSREACDLFEDMPRRGCVPDIVSYRSIFDGLCVGMEFKEATSILDEMVFKGFVPHDSSIQKFVDRLCRKGRNMSLVQDRKLEFETAYQPMLH</sequence>
<evidence type="ECO:0000313" key="5">
    <source>
        <dbReference type="Proteomes" id="UP001141806"/>
    </source>
</evidence>
<evidence type="ECO:0000313" key="4">
    <source>
        <dbReference type="EMBL" id="KAJ4972199.1"/>
    </source>
</evidence>
<comment type="caution">
    <text evidence="4">The sequence shown here is derived from an EMBL/GenBank/DDBJ whole genome shotgun (WGS) entry which is preliminary data.</text>
</comment>
<dbReference type="InterPro" id="IPR002885">
    <property type="entry name" value="PPR_rpt"/>
</dbReference>
<protein>
    <recommendedName>
        <fullName evidence="6">Pentatricopeptide repeat-containing protein</fullName>
    </recommendedName>
</protein>
<evidence type="ECO:0000256" key="1">
    <source>
        <dbReference type="ARBA" id="ARBA00007626"/>
    </source>
</evidence>
<dbReference type="Proteomes" id="UP001141806">
    <property type="component" value="Unassembled WGS sequence"/>
</dbReference>
<feature type="repeat" description="PPR" evidence="3">
    <location>
        <begin position="393"/>
        <end position="427"/>
    </location>
</feature>
<evidence type="ECO:0008006" key="6">
    <source>
        <dbReference type="Google" id="ProtNLM"/>
    </source>
</evidence>
<feature type="repeat" description="PPR" evidence="3">
    <location>
        <begin position="251"/>
        <end position="281"/>
    </location>
</feature>
<keyword evidence="2" id="KW-0677">Repeat</keyword>
<dbReference type="PANTHER" id="PTHR47447">
    <property type="entry name" value="OS03G0856100 PROTEIN"/>
    <property type="match status" value="1"/>
</dbReference>
<dbReference type="InterPro" id="IPR011990">
    <property type="entry name" value="TPR-like_helical_dom_sf"/>
</dbReference>
<evidence type="ECO:0000256" key="3">
    <source>
        <dbReference type="PROSITE-ProRule" id="PRU00708"/>
    </source>
</evidence>
<dbReference type="Pfam" id="PF12854">
    <property type="entry name" value="PPR_1"/>
    <property type="match status" value="1"/>
</dbReference>
<dbReference type="OrthoDB" id="185373at2759"/>
<feature type="repeat" description="PPR" evidence="3">
    <location>
        <begin position="287"/>
        <end position="321"/>
    </location>
</feature>
<dbReference type="PROSITE" id="PS51375">
    <property type="entry name" value="PPR"/>
    <property type="match status" value="8"/>
</dbReference>
<comment type="similarity">
    <text evidence="1">Belongs to the PPR family. P subfamily.</text>
</comment>
<dbReference type="EMBL" id="JAMYWD010000005">
    <property type="protein sequence ID" value="KAJ4972199.1"/>
    <property type="molecule type" value="Genomic_DNA"/>
</dbReference>
<gene>
    <name evidence="4" type="ORF">NE237_005298</name>
</gene>
<organism evidence="4 5">
    <name type="scientific">Protea cynaroides</name>
    <dbReference type="NCBI Taxonomy" id="273540"/>
    <lineage>
        <taxon>Eukaryota</taxon>
        <taxon>Viridiplantae</taxon>
        <taxon>Streptophyta</taxon>
        <taxon>Embryophyta</taxon>
        <taxon>Tracheophyta</taxon>
        <taxon>Spermatophyta</taxon>
        <taxon>Magnoliopsida</taxon>
        <taxon>Proteales</taxon>
        <taxon>Proteaceae</taxon>
        <taxon>Protea</taxon>
    </lineage>
</organism>